<keyword evidence="4" id="KW-0999">Mitochondrion inner membrane</keyword>
<evidence type="ECO:0000256" key="5">
    <source>
        <dbReference type="ARBA" id="ARBA00022989"/>
    </source>
</evidence>
<sequence>MSAAPAASSEVPEAPSSSSSAAAAPPGTPPGSQVHLPPWERKYRRIQPPTMEQIASEDFMNNCGVRTVLSTVLGAGMGVMFGVFMGTMDTGAAVGGVADYQNQTMKQAFREMLKNTASKSRSYAKGFAAMGALFAGSECLIESYRAQHDSRNSVYAGCATGAILGYSGGPKAMCIGCASFAAFSVLIDRLWGH</sequence>
<feature type="compositionally biased region" description="Low complexity" evidence="8">
    <location>
        <begin position="1"/>
        <end position="25"/>
    </location>
</feature>
<comment type="similarity">
    <text evidence="2">Belongs to the Tim17/Tim22/Tim23 family.</text>
</comment>
<keyword evidence="3" id="KW-0812">Transmembrane</keyword>
<comment type="caution">
    <text evidence="9">The sequence shown here is derived from an EMBL/GenBank/DDBJ whole genome shotgun (WGS) entry which is preliminary data.</text>
</comment>
<dbReference type="GO" id="GO:0045039">
    <property type="term" value="P:protein insertion into mitochondrial inner membrane"/>
    <property type="evidence" value="ECO:0007669"/>
    <property type="project" value="InterPro"/>
</dbReference>
<dbReference type="GO" id="GO:0008320">
    <property type="term" value="F:protein transmembrane transporter activity"/>
    <property type="evidence" value="ECO:0007669"/>
    <property type="project" value="TreeGrafter"/>
</dbReference>
<dbReference type="GO" id="GO:0042721">
    <property type="term" value="C:TIM22 mitochondrial import inner membrane insertion complex"/>
    <property type="evidence" value="ECO:0007669"/>
    <property type="project" value="InterPro"/>
</dbReference>
<keyword evidence="5" id="KW-1133">Transmembrane helix</keyword>
<dbReference type="Pfam" id="PF02466">
    <property type="entry name" value="Tim17"/>
    <property type="match status" value="1"/>
</dbReference>
<reference evidence="9 10" key="1">
    <citation type="journal article" date="2018" name="Plant J.">
        <title>Genome sequences of Chlorella sorokiniana UTEX 1602 and Micractinium conductrix SAG 241.80: implications to maltose excretion by a green alga.</title>
        <authorList>
            <person name="Arriola M.B."/>
            <person name="Velmurugan N."/>
            <person name="Zhang Y."/>
            <person name="Plunkett M.H."/>
            <person name="Hondzo H."/>
            <person name="Barney B.M."/>
        </authorList>
    </citation>
    <scope>NUCLEOTIDE SEQUENCE [LARGE SCALE GENOMIC DNA]</scope>
    <source>
        <strain evidence="10">UTEX 1602</strain>
    </source>
</reference>
<protein>
    <submittedName>
        <fullName evidence="9">Import inner membrane translocase subunit Tim22</fullName>
    </submittedName>
</protein>
<dbReference type="AlphaFoldDB" id="A0A2P6TQC4"/>
<dbReference type="PANTHER" id="PTHR14110:SF0">
    <property type="entry name" value="MITOCHONDRIAL IMPORT INNER MEMBRANE TRANSLOCASE SUBUNIT TIM22"/>
    <property type="match status" value="1"/>
</dbReference>
<gene>
    <name evidence="9" type="ORF">C2E21_4928</name>
</gene>
<dbReference type="EMBL" id="LHPG02000009">
    <property type="protein sequence ID" value="PRW56230.1"/>
    <property type="molecule type" value="Genomic_DNA"/>
</dbReference>
<dbReference type="GO" id="GO:0030943">
    <property type="term" value="F:mitochondrion targeting sequence binding"/>
    <property type="evidence" value="ECO:0007669"/>
    <property type="project" value="TreeGrafter"/>
</dbReference>
<dbReference type="InterPro" id="IPR039175">
    <property type="entry name" value="TIM22"/>
</dbReference>
<organism evidence="9 10">
    <name type="scientific">Chlorella sorokiniana</name>
    <name type="common">Freshwater green alga</name>
    <dbReference type="NCBI Taxonomy" id="3076"/>
    <lineage>
        <taxon>Eukaryota</taxon>
        <taxon>Viridiplantae</taxon>
        <taxon>Chlorophyta</taxon>
        <taxon>core chlorophytes</taxon>
        <taxon>Trebouxiophyceae</taxon>
        <taxon>Chlorellales</taxon>
        <taxon>Chlorellaceae</taxon>
        <taxon>Chlorella clade</taxon>
        <taxon>Chlorella</taxon>
    </lineage>
</organism>
<keyword evidence="10" id="KW-1185">Reference proteome</keyword>
<evidence type="ECO:0000256" key="3">
    <source>
        <dbReference type="ARBA" id="ARBA00022692"/>
    </source>
</evidence>
<evidence type="ECO:0000256" key="7">
    <source>
        <dbReference type="ARBA" id="ARBA00023136"/>
    </source>
</evidence>
<evidence type="ECO:0000256" key="4">
    <source>
        <dbReference type="ARBA" id="ARBA00022792"/>
    </source>
</evidence>
<feature type="region of interest" description="Disordered" evidence="8">
    <location>
        <begin position="1"/>
        <end position="39"/>
    </location>
</feature>
<proteinExistence type="inferred from homology"/>
<dbReference type="Proteomes" id="UP000239899">
    <property type="component" value="Unassembled WGS sequence"/>
</dbReference>
<evidence type="ECO:0000256" key="1">
    <source>
        <dbReference type="ARBA" id="ARBA00004448"/>
    </source>
</evidence>
<keyword evidence="6" id="KW-0496">Mitochondrion</keyword>
<dbReference type="OrthoDB" id="75343at2759"/>
<dbReference type="PANTHER" id="PTHR14110">
    <property type="entry name" value="MITOCHONDRIAL IMPORT INNER MEMBRANE TRANSLOCASE SUBUNIT TIM22"/>
    <property type="match status" value="1"/>
</dbReference>
<comment type="subcellular location">
    <subcellularLocation>
        <location evidence="1">Mitochondrion inner membrane</location>
        <topology evidence="1">Multi-pass membrane protein</topology>
    </subcellularLocation>
</comment>
<keyword evidence="7" id="KW-0472">Membrane</keyword>
<name>A0A2P6TQC4_CHLSO</name>
<evidence type="ECO:0000256" key="8">
    <source>
        <dbReference type="SAM" id="MobiDB-lite"/>
    </source>
</evidence>
<evidence type="ECO:0000256" key="6">
    <source>
        <dbReference type="ARBA" id="ARBA00023128"/>
    </source>
</evidence>
<evidence type="ECO:0000256" key="2">
    <source>
        <dbReference type="ARBA" id="ARBA00008444"/>
    </source>
</evidence>
<dbReference type="STRING" id="3076.A0A2P6TQC4"/>
<evidence type="ECO:0000313" key="9">
    <source>
        <dbReference type="EMBL" id="PRW56230.1"/>
    </source>
</evidence>
<evidence type="ECO:0000313" key="10">
    <source>
        <dbReference type="Proteomes" id="UP000239899"/>
    </source>
</evidence>
<accession>A0A2P6TQC4</accession>